<dbReference type="GO" id="GO:0000209">
    <property type="term" value="P:protein polyubiquitination"/>
    <property type="evidence" value="ECO:0007669"/>
    <property type="project" value="TreeGrafter"/>
</dbReference>
<dbReference type="GO" id="GO:0032436">
    <property type="term" value="P:positive regulation of proteasomal ubiquitin-dependent protein catabolic process"/>
    <property type="evidence" value="ECO:0007669"/>
    <property type="project" value="TreeGrafter"/>
</dbReference>
<dbReference type="Proteomes" id="UP000019118">
    <property type="component" value="Unassembled WGS sequence"/>
</dbReference>
<dbReference type="OMA" id="AQHIEND"/>
<dbReference type="AlphaFoldDB" id="N6STD7"/>
<dbReference type="HOGENOM" id="CLU_667765_0_0_1"/>
<sequence length="412" mass="47077">MTTHKGTLCIKTVKQLQVDPGISPTCDFSLGEALAQVYPLLDLIFEYLPLGDLKCCLEVSTTWKETAEQILDRRVAPSWFTCFKVGAKGCKSNTILHSPNLNFNNVEMGFILYDSLQLELNAYICLHRNTSGLSRKSVPDYLEDELVPKSVNYCMLAVDRVVSIFNTKRNMKEVEYHGSIFDGVFFPKVPSIRTVLFHCDISNRKTVQATVRKQIRRNEEPKCILIFTKYKAERGIQFLLKCLVPDEDVNSVAFGGGIIRGSRMFHRNANDEIFPFEDTMCILFLKDEDYKENNFEAFSCVISEKQTEEEFNSQLQHFKENIKLKHHSLGFRISCSSDLQETELEAFQATFPGLPLLGVYAAGELGWNCYPNALNLEPNVAPSKPKRLRKTVELPRVLNYFSTIFVLLTWDK</sequence>
<protein>
    <recommendedName>
        <fullName evidence="6">FIST C-domain domain-containing protein</fullName>
    </recommendedName>
</protein>
<name>N6STD7_DENPD</name>
<evidence type="ECO:0000313" key="5">
    <source>
        <dbReference type="Proteomes" id="UP000030742"/>
    </source>
</evidence>
<evidence type="ECO:0000313" key="1">
    <source>
        <dbReference type="EMBL" id="ENN70949.1"/>
    </source>
</evidence>
<dbReference type="EnsemblMetazoa" id="XM_019915165.1">
    <property type="protein sequence ID" value="XP_019770724.1"/>
    <property type="gene ID" value="LOC109544812"/>
</dbReference>
<reference evidence="3" key="2">
    <citation type="submission" date="2024-08" db="UniProtKB">
        <authorList>
            <consortium name="EnsemblMetazoa"/>
        </authorList>
    </citation>
    <scope>IDENTIFICATION</scope>
</reference>
<organism evidence="1">
    <name type="scientific">Dendroctonus ponderosae</name>
    <name type="common">Mountain pine beetle</name>
    <dbReference type="NCBI Taxonomy" id="77166"/>
    <lineage>
        <taxon>Eukaryota</taxon>
        <taxon>Metazoa</taxon>
        <taxon>Ecdysozoa</taxon>
        <taxon>Arthropoda</taxon>
        <taxon>Hexapoda</taxon>
        <taxon>Insecta</taxon>
        <taxon>Pterygota</taxon>
        <taxon>Neoptera</taxon>
        <taxon>Endopterygota</taxon>
        <taxon>Coleoptera</taxon>
        <taxon>Polyphaga</taxon>
        <taxon>Cucujiformia</taxon>
        <taxon>Curculionidae</taxon>
        <taxon>Scolytinae</taxon>
        <taxon>Dendroctonus</taxon>
    </lineage>
</organism>
<dbReference type="PANTHER" id="PTHR14939:SF5">
    <property type="entry name" value="F-BOX ONLY PROTEIN 22"/>
    <property type="match status" value="1"/>
</dbReference>
<proteinExistence type="predicted"/>
<evidence type="ECO:0008006" key="6">
    <source>
        <dbReference type="Google" id="ProtNLM"/>
    </source>
</evidence>
<gene>
    <name evidence="3" type="primary">109544812</name>
    <name evidence="2" type="ORF">D910_05568</name>
    <name evidence="1" type="ORF">YQE_12350</name>
</gene>
<evidence type="ECO:0000313" key="2">
    <source>
        <dbReference type="EMBL" id="ERL88180.1"/>
    </source>
</evidence>
<dbReference type="PANTHER" id="PTHR14939">
    <property type="entry name" value="F-BOX ONLY PROTEIN 22"/>
    <property type="match status" value="1"/>
</dbReference>
<dbReference type="STRING" id="77166.N6STD7"/>
<dbReference type="Proteomes" id="UP000030742">
    <property type="component" value="Unassembled WGS sequence"/>
</dbReference>
<dbReference type="EMBL" id="KB741280">
    <property type="protein sequence ID" value="ENN70949.1"/>
    <property type="molecule type" value="Genomic_DNA"/>
</dbReference>
<evidence type="ECO:0000313" key="3">
    <source>
        <dbReference type="EnsemblMetazoa" id="XP_019770724.1"/>
    </source>
</evidence>
<dbReference type="KEGG" id="dpa:109544812"/>
<dbReference type="OrthoDB" id="199913at2759"/>
<dbReference type="EMBL" id="KB632033">
    <property type="protein sequence ID" value="ERL88180.1"/>
    <property type="molecule type" value="Genomic_DNA"/>
</dbReference>
<reference evidence="4 5" key="1">
    <citation type="journal article" date="2013" name="Genome Biol.">
        <title>Draft genome of the mountain pine beetle, Dendroctonus ponderosae Hopkins, a major forest pest.</title>
        <authorList>
            <person name="Keeling C.I."/>
            <person name="Yuen M.M."/>
            <person name="Liao N.Y."/>
            <person name="Docking T.R."/>
            <person name="Chan S.K."/>
            <person name="Taylor G.A."/>
            <person name="Palmquist D.L."/>
            <person name="Jackman S.D."/>
            <person name="Nguyen A."/>
            <person name="Li M."/>
            <person name="Henderson H."/>
            <person name="Janes J.K."/>
            <person name="Zhao Y."/>
            <person name="Pandoh P."/>
            <person name="Moore R."/>
            <person name="Sperling F.A."/>
            <person name="Huber D.P."/>
            <person name="Birol I."/>
            <person name="Jones S.J."/>
            <person name="Bohlmann J."/>
        </authorList>
    </citation>
    <scope>NUCLEOTIDE SEQUENCE</scope>
</reference>
<evidence type="ECO:0000313" key="4">
    <source>
        <dbReference type="Proteomes" id="UP000019118"/>
    </source>
</evidence>
<keyword evidence="4" id="KW-1185">Reference proteome</keyword>
<feature type="non-terminal residue" evidence="1">
    <location>
        <position position="1"/>
    </location>
</feature>
<accession>N6STD7</accession>